<dbReference type="AlphaFoldDB" id="A0A1D3D2S6"/>
<proteinExistence type="predicted"/>
<comment type="caution">
    <text evidence="1">The sequence shown here is derived from an EMBL/GenBank/DDBJ whole genome shotgun (WGS) entry which is preliminary data.</text>
</comment>
<dbReference type="EMBL" id="JROU02000991">
    <property type="protein sequence ID" value="OEH77752.1"/>
    <property type="molecule type" value="Genomic_DNA"/>
</dbReference>
<organism evidence="1 2">
    <name type="scientific">Cyclospora cayetanensis</name>
    <dbReference type="NCBI Taxonomy" id="88456"/>
    <lineage>
        <taxon>Eukaryota</taxon>
        <taxon>Sar</taxon>
        <taxon>Alveolata</taxon>
        <taxon>Apicomplexa</taxon>
        <taxon>Conoidasida</taxon>
        <taxon>Coccidia</taxon>
        <taxon>Eucoccidiorida</taxon>
        <taxon>Eimeriorina</taxon>
        <taxon>Eimeriidae</taxon>
        <taxon>Cyclospora</taxon>
    </lineage>
</organism>
<gene>
    <name evidence="1" type="ORF">cyc_07644</name>
</gene>
<evidence type="ECO:0000313" key="1">
    <source>
        <dbReference type="EMBL" id="OEH77752.1"/>
    </source>
</evidence>
<dbReference type="InParanoid" id="A0A1D3D2S6"/>
<dbReference type="VEuPathDB" id="ToxoDB:cyc_07644"/>
<sequence length="253" mass="27191">MQQQVEDLIAEASQLKQKRIRIRDVILTTRQKQQHASVGDLEDLDGIDEAYQHLDQTRKRLQDALLLQLLTASLKQQAFQVHLKANGSIHIELPHLCTVEAVSDVSRQAKMLLPSSPLSPSSSVRLQILRVRLGMLEALGFATSPAAAAATASLAADSNALALAVLRQHTRTSVEAANCIQKAARSLEVLLPSEHVAAVAAAAAVEGGGDRSSDGNAESLEADDGWNGGCTSWRMLPSLIAVLLPPLEHLRSR</sequence>
<name>A0A1D3D2S6_9EIME</name>
<keyword evidence="2" id="KW-1185">Reference proteome</keyword>
<accession>A0A1D3D2S6</accession>
<dbReference type="Proteomes" id="UP000095192">
    <property type="component" value="Unassembled WGS sequence"/>
</dbReference>
<protein>
    <submittedName>
        <fullName evidence="1">Uncharacterized protein</fullName>
    </submittedName>
</protein>
<evidence type="ECO:0000313" key="2">
    <source>
        <dbReference type="Proteomes" id="UP000095192"/>
    </source>
</evidence>
<reference evidence="1 2" key="1">
    <citation type="journal article" date="2016" name="BMC Genomics">
        <title>Comparative genomics reveals Cyclospora cayetanensis possesses coccidia-like metabolism and invasion components but unique surface antigens.</title>
        <authorList>
            <person name="Liu S."/>
            <person name="Wang L."/>
            <person name="Zheng H."/>
            <person name="Xu Z."/>
            <person name="Roellig D.M."/>
            <person name="Li N."/>
            <person name="Frace M.A."/>
            <person name="Tang K."/>
            <person name="Arrowood M.J."/>
            <person name="Moss D.M."/>
            <person name="Zhang L."/>
            <person name="Feng Y."/>
            <person name="Xiao L."/>
        </authorList>
    </citation>
    <scope>NUCLEOTIDE SEQUENCE [LARGE SCALE GENOMIC DNA]</scope>
    <source>
        <strain evidence="1 2">CHN_HEN01</strain>
    </source>
</reference>